<protein>
    <recommendedName>
        <fullName evidence="4">Alcohol acetyltransferase FCK4</fullName>
    </recommendedName>
</protein>
<dbReference type="PANTHER" id="PTHR28037">
    <property type="entry name" value="ALCOHOL O-ACETYLTRANSFERASE 1-RELATED"/>
    <property type="match status" value="1"/>
</dbReference>
<dbReference type="InterPro" id="IPR052058">
    <property type="entry name" value="Alcohol_O-acetyltransferase"/>
</dbReference>
<dbReference type="AlphaFoldDB" id="A0A010RC25"/>
<dbReference type="eggNOG" id="ENOG502S30W">
    <property type="taxonomic scope" value="Eukaryota"/>
</dbReference>
<dbReference type="EMBL" id="JARH01000022">
    <property type="protein sequence ID" value="EXF86215.1"/>
    <property type="molecule type" value="Genomic_DNA"/>
</dbReference>
<keyword evidence="1" id="KW-1133">Transmembrane helix</keyword>
<dbReference type="Proteomes" id="UP000020467">
    <property type="component" value="Unassembled WGS sequence"/>
</dbReference>
<evidence type="ECO:0008006" key="4">
    <source>
        <dbReference type="Google" id="ProtNLM"/>
    </source>
</evidence>
<evidence type="ECO:0000256" key="1">
    <source>
        <dbReference type="SAM" id="Phobius"/>
    </source>
</evidence>
<dbReference type="HOGENOM" id="CLU_023370_0_0_1"/>
<proteinExistence type="predicted"/>
<dbReference type="OrthoDB" id="2150604at2759"/>
<keyword evidence="1" id="KW-0812">Transmembrane</keyword>
<organism evidence="2 3">
    <name type="scientific">Colletotrichum fioriniae PJ7</name>
    <dbReference type="NCBI Taxonomy" id="1445577"/>
    <lineage>
        <taxon>Eukaryota</taxon>
        <taxon>Fungi</taxon>
        <taxon>Dikarya</taxon>
        <taxon>Ascomycota</taxon>
        <taxon>Pezizomycotina</taxon>
        <taxon>Sordariomycetes</taxon>
        <taxon>Hypocreomycetidae</taxon>
        <taxon>Glomerellales</taxon>
        <taxon>Glomerellaceae</taxon>
        <taxon>Colletotrichum</taxon>
        <taxon>Colletotrichum acutatum species complex</taxon>
    </lineage>
</organism>
<reference evidence="2 3" key="1">
    <citation type="submission" date="2014-02" db="EMBL/GenBank/DDBJ databases">
        <title>The genome sequence of Colletotrichum fioriniae PJ7.</title>
        <authorList>
            <person name="Baroncelli R."/>
            <person name="Thon M.R."/>
        </authorList>
    </citation>
    <scope>NUCLEOTIDE SEQUENCE [LARGE SCALE GENOMIC DNA]</scope>
    <source>
        <strain evidence="2 3">PJ7</strain>
    </source>
</reference>
<keyword evidence="1" id="KW-0472">Membrane</keyword>
<evidence type="ECO:0000313" key="2">
    <source>
        <dbReference type="EMBL" id="EXF86215.1"/>
    </source>
</evidence>
<dbReference type="Pfam" id="PF07247">
    <property type="entry name" value="AATase"/>
    <property type="match status" value="1"/>
</dbReference>
<name>A0A010RC25_9PEZI</name>
<dbReference type="STRING" id="1445577.A0A010RC25"/>
<comment type="caution">
    <text evidence="2">The sequence shown here is derived from an EMBL/GenBank/DDBJ whole genome shotgun (WGS) entry which is preliminary data.</text>
</comment>
<sequence>MATTTSVIATKGASDAASDSGHYTIVRKTTNLDRMFYVYHRLGIQSNVLVAARYASAQPGKQRLILSDDAVFSALHAVVTKFPELGLVGVVGPAAEGGKHLLSLATLNEINLERCVEFIDDETTQVDAEFLEKLHGKWHWADGTVEAGVPWWKVMVVGRRDVVFVYHHLVCDGAFGMTFHREFLDALNASAVSDTGPAPPRVIKLDPDRVRLSMALENTIHKRPAVLGVIYNLLVFLFYRFFYAKKLFFVNFPKPKELLKDPMAVAGPADRTVTKVTTHRIPSDKMDAIIKACRAHDTTFTPFLAVVVAGTLAADFYPHAEVGFTRYAVDMRATGCFDTASPDEGKLLNLAASLPEPEKLKKYRQAFSASSSVGDKQKGLTATVDPKAAWDLVRDYGRRMVESRSGGDESHLYKAWISGNALGPSLEEFAEKLPSMGLFMQNSFSVSNVGCLKTAPPSSNVEEPVVKIEDVQFSAGPVQGAVGYHGIVFNVAGIAGGDTVINACTEGGMAPEGMVDAVLDGVMARVNALLQQESSPKDSGARKGFWHAFG</sequence>
<evidence type="ECO:0000313" key="3">
    <source>
        <dbReference type="Proteomes" id="UP000020467"/>
    </source>
</evidence>
<gene>
    <name evidence="2" type="ORF">CFIO01_02274</name>
</gene>
<feature type="transmembrane region" description="Helical" evidence="1">
    <location>
        <begin position="225"/>
        <end position="243"/>
    </location>
</feature>
<keyword evidence="3" id="KW-1185">Reference proteome</keyword>
<dbReference type="InterPro" id="IPR010828">
    <property type="entry name" value="Atf2/Sli1-like"/>
</dbReference>
<dbReference type="PANTHER" id="PTHR28037:SF1">
    <property type="entry name" value="ALCOHOL O-ACETYLTRANSFERASE 1-RELATED"/>
    <property type="match status" value="1"/>
</dbReference>
<accession>A0A010RC25</accession>
<dbReference type="KEGG" id="cfj:CFIO01_02274"/>